<evidence type="ECO:0000256" key="1">
    <source>
        <dbReference type="SAM" id="MobiDB-lite"/>
    </source>
</evidence>
<dbReference type="KEGG" id="gti:FXF46_05890"/>
<gene>
    <name evidence="2" type="ORF">FXF46_05890</name>
</gene>
<evidence type="ECO:0000313" key="3">
    <source>
        <dbReference type="Proteomes" id="UP000323560"/>
    </source>
</evidence>
<accession>A0AAP9ESU5</accession>
<reference evidence="2 3" key="1">
    <citation type="submission" date="2019-08" db="EMBL/GenBank/DDBJ databases">
        <title>Gluconobacter frateurii HD924 genome.</title>
        <authorList>
            <person name="Liu Y."/>
            <person name="Zhang P."/>
        </authorList>
    </citation>
    <scope>NUCLEOTIDE SEQUENCE [LARGE SCALE GENOMIC DNA]</scope>
    <source>
        <strain evidence="2 3">HD924</strain>
    </source>
</reference>
<dbReference type="AlphaFoldDB" id="A0AAP9ESU5"/>
<sequence>MGCADTSARFDLTIQKIAISAPRNDSSFLNEQKNTRPKAGNTPAPKRVFFLPLSRKPLRSPDP</sequence>
<dbReference type="EMBL" id="CP043043">
    <property type="protein sequence ID" value="QEH95862.1"/>
    <property type="molecule type" value="Genomic_DNA"/>
</dbReference>
<feature type="compositionally biased region" description="Polar residues" evidence="1">
    <location>
        <begin position="23"/>
        <end position="32"/>
    </location>
</feature>
<name>A0AAP9ESU5_GLUTH</name>
<evidence type="ECO:0000313" key="2">
    <source>
        <dbReference type="EMBL" id="QEH95862.1"/>
    </source>
</evidence>
<proteinExistence type="predicted"/>
<protein>
    <submittedName>
        <fullName evidence="2">Uncharacterized protein</fullName>
    </submittedName>
</protein>
<feature type="region of interest" description="Disordered" evidence="1">
    <location>
        <begin position="22"/>
        <end position="63"/>
    </location>
</feature>
<organism evidence="2 3">
    <name type="scientific">Gluconobacter thailandicus</name>
    <dbReference type="NCBI Taxonomy" id="257438"/>
    <lineage>
        <taxon>Bacteria</taxon>
        <taxon>Pseudomonadati</taxon>
        <taxon>Pseudomonadota</taxon>
        <taxon>Alphaproteobacteria</taxon>
        <taxon>Acetobacterales</taxon>
        <taxon>Acetobacteraceae</taxon>
        <taxon>Gluconobacter</taxon>
    </lineage>
</organism>
<dbReference type="Proteomes" id="UP000323560">
    <property type="component" value="Chromosome"/>
</dbReference>